<evidence type="ECO:0000313" key="2">
    <source>
        <dbReference type="Proteomes" id="UP000645462"/>
    </source>
</evidence>
<reference evidence="2" key="1">
    <citation type="journal article" date="2019" name="Int. J. Syst. Evol. Microbiol.">
        <title>The Global Catalogue of Microorganisms (GCM) 10K type strain sequencing project: providing services to taxonomists for standard genome sequencing and annotation.</title>
        <authorList>
            <consortium name="The Broad Institute Genomics Platform"/>
            <consortium name="The Broad Institute Genome Sequencing Center for Infectious Disease"/>
            <person name="Wu L."/>
            <person name="Ma J."/>
        </authorList>
    </citation>
    <scope>NUCLEOTIDE SEQUENCE [LARGE SCALE GENOMIC DNA]</scope>
    <source>
        <strain evidence="2">CGMCC 1.12478</strain>
    </source>
</reference>
<evidence type="ECO:0000313" key="1">
    <source>
        <dbReference type="EMBL" id="GGC11784.1"/>
    </source>
</evidence>
<keyword evidence="2" id="KW-1185">Reference proteome</keyword>
<organism evidence="1 2">
    <name type="scientific">Marivita lacus</name>
    <dbReference type="NCBI Taxonomy" id="1323742"/>
    <lineage>
        <taxon>Bacteria</taxon>
        <taxon>Pseudomonadati</taxon>
        <taxon>Pseudomonadota</taxon>
        <taxon>Alphaproteobacteria</taxon>
        <taxon>Rhodobacterales</taxon>
        <taxon>Roseobacteraceae</taxon>
        <taxon>Marivita</taxon>
    </lineage>
</organism>
<dbReference type="Proteomes" id="UP000645462">
    <property type="component" value="Unassembled WGS sequence"/>
</dbReference>
<name>A0ABQ1KYC3_9RHOB</name>
<gene>
    <name evidence="1" type="ORF">GCM10011363_30530</name>
</gene>
<accession>A0ABQ1KYC3</accession>
<protein>
    <submittedName>
        <fullName evidence="1">Uncharacterized protein</fullName>
    </submittedName>
</protein>
<sequence>MFKTMFLGALYNLSDDQIEYQVRDRLSSNETKVAPRSVWIAADVMIAVQGFFMAVCLLYRWVPEQPHSARAPVAIHRSWNLEPGLRCGQKTPSRCLGATAWRKVRSTA</sequence>
<dbReference type="EMBL" id="BMFC01000008">
    <property type="protein sequence ID" value="GGC11784.1"/>
    <property type="molecule type" value="Genomic_DNA"/>
</dbReference>
<proteinExistence type="predicted"/>
<comment type="caution">
    <text evidence="1">The sequence shown here is derived from an EMBL/GenBank/DDBJ whole genome shotgun (WGS) entry which is preliminary data.</text>
</comment>